<keyword evidence="3" id="KW-1185">Reference proteome</keyword>
<sequence length="310" mass="31410">MVQSRSERNPRTASLPTASRCARYAVRGLVVAGFAAVAWLLSASAANASDGSDGLDQQRFGLLTPVTGLLVGDGHRHDEARDTGHGERDHRGDRGDRGDLVTSTVLTVLSPVDTVTSVVTSSQVADTQASVQTVDRAAHSTTADASSVQHPSTKRPAKAGIKKTHPKRAQEPAVQAVPVRLGPGGDVTAAATGGAVAGVDRTDAAVVSRAADRLDAEDGTIEPPVVSRTDAQGTHHVPLLPRPAPLPASPAAGLASGVPSAGSGLNHDGGAAAVLPAAPAGAKVVTFRPVAVEDDELRLSAAEKPTVSPD</sequence>
<organism evidence="2 3">
    <name type="scientific">Dactylosporangium roseum</name>
    <dbReference type="NCBI Taxonomy" id="47989"/>
    <lineage>
        <taxon>Bacteria</taxon>
        <taxon>Bacillati</taxon>
        <taxon>Actinomycetota</taxon>
        <taxon>Actinomycetes</taxon>
        <taxon>Micromonosporales</taxon>
        <taxon>Micromonosporaceae</taxon>
        <taxon>Dactylosporangium</taxon>
    </lineage>
</organism>
<feature type="region of interest" description="Disordered" evidence="1">
    <location>
        <begin position="139"/>
        <end position="173"/>
    </location>
</feature>
<protein>
    <submittedName>
        <fullName evidence="2">Uncharacterized protein</fullName>
    </submittedName>
</protein>
<feature type="compositionally biased region" description="Basic residues" evidence="1">
    <location>
        <begin position="152"/>
        <end position="167"/>
    </location>
</feature>
<feature type="compositionally biased region" description="Polar residues" evidence="1">
    <location>
        <begin position="139"/>
        <end position="151"/>
    </location>
</feature>
<evidence type="ECO:0000256" key="1">
    <source>
        <dbReference type="SAM" id="MobiDB-lite"/>
    </source>
</evidence>
<name>A0ABY5Z713_9ACTN</name>
<evidence type="ECO:0000313" key="3">
    <source>
        <dbReference type="Proteomes" id="UP001058271"/>
    </source>
</evidence>
<proteinExistence type="predicted"/>
<reference evidence="2" key="1">
    <citation type="submission" date="2021-04" db="EMBL/GenBank/DDBJ databases">
        <title>Biosynthetic gene clusters of Dactylosporangioum roseum.</title>
        <authorList>
            <person name="Hartkoorn R.C."/>
            <person name="Beaudoing E."/>
            <person name="Hot D."/>
            <person name="Moureu S."/>
        </authorList>
    </citation>
    <scope>NUCLEOTIDE SEQUENCE</scope>
    <source>
        <strain evidence="2">NRRL B-16295</strain>
    </source>
</reference>
<feature type="region of interest" description="Disordered" evidence="1">
    <location>
        <begin position="71"/>
        <end position="98"/>
    </location>
</feature>
<evidence type="ECO:0000313" key="2">
    <source>
        <dbReference type="EMBL" id="UWZ36810.1"/>
    </source>
</evidence>
<gene>
    <name evidence="2" type="ORF">Drose_00160</name>
</gene>
<dbReference type="RefSeq" id="WP_260726156.1">
    <property type="nucleotide sequence ID" value="NZ_BAAABS010000053.1"/>
</dbReference>
<feature type="compositionally biased region" description="Basic and acidic residues" evidence="1">
    <location>
        <begin position="73"/>
        <end position="98"/>
    </location>
</feature>
<dbReference type="Proteomes" id="UP001058271">
    <property type="component" value="Chromosome"/>
</dbReference>
<accession>A0ABY5Z713</accession>
<dbReference type="EMBL" id="CP073721">
    <property type="protein sequence ID" value="UWZ36810.1"/>
    <property type="molecule type" value="Genomic_DNA"/>
</dbReference>